<dbReference type="CDD" id="cd06170">
    <property type="entry name" value="LuxR_C_like"/>
    <property type="match status" value="1"/>
</dbReference>
<keyword evidence="5" id="KW-1185">Reference proteome</keyword>
<dbReference type="STRING" id="882086.SacxiDRAFT_2309"/>
<proteinExistence type="predicted"/>
<accession>I0V336</accession>
<dbReference type="Pfam" id="PF00196">
    <property type="entry name" value="GerE"/>
    <property type="match status" value="1"/>
</dbReference>
<dbReference type="InterPro" id="IPR041664">
    <property type="entry name" value="AAA_16"/>
</dbReference>
<keyword evidence="2" id="KW-0067">ATP-binding</keyword>
<dbReference type="Pfam" id="PF13191">
    <property type="entry name" value="AAA_16"/>
    <property type="match status" value="1"/>
</dbReference>
<dbReference type="GO" id="GO:0003677">
    <property type="term" value="F:DNA binding"/>
    <property type="evidence" value="ECO:0007669"/>
    <property type="project" value="InterPro"/>
</dbReference>
<dbReference type="InterPro" id="IPR000792">
    <property type="entry name" value="Tscrpt_reg_LuxR_C"/>
</dbReference>
<dbReference type="GO" id="GO:0006355">
    <property type="term" value="P:regulation of DNA-templated transcription"/>
    <property type="evidence" value="ECO:0007669"/>
    <property type="project" value="InterPro"/>
</dbReference>
<evidence type="ECO:0000313" key="4">
    <source>
        <dbReference type="EMBL" id="EID54539.1"/>
    </source>
</evidence>
<dbReference type="SUPFAM" id="SSF52540">
    <property type="entry name" value="P-loop containing nucleoside triphosphate hydrolases"/>
    <property type="match status" value="1"/>
</dbReference>
<sequence length="945" mass="100322">MSFSEGQLFGRAQHLAAVADTLSDAGRGAGGALVIKGEAGIGKTTLLRRALDSADGMAVLRASCVEPESTLPFAGLHLLLRRLEARLDDLVPDQADILRCALGRADVRPVDRHSVNLAVLALLTALSAERPLLVAVDDAHWLDRPSADALLFSARRLDTLRVVMLLAVRDGHAPALPAPGLPELRLDRLSGPDSDALLAAHANDLPSHVRRQIAGEARGNPLALLELSAAHRNGVTTGAGLPVEGTLRATFADRIAALAQSTRTMVLIAAADGTCDTGTVLAAAEQLGAGVGDLTAAEEAELLMFTHNCIGFRHPLARAAAYATASLPERIAAHRALAAVLTKPEHAHRRAWHLAAAATGPDETVASELERSAEQARARGGYAAVATAYERAAQLTPSLCTRARRLSAASRAAADAGQPDRALDLIRQAESFCATTAARVRAAMIHAMIADDQNRFSESYGVLRRTALDIVASDDSGDDDSGVANGDSASHLLFWAAHSAWLGGEPAKVKQAADDATRLGLPAAPHARTLVRVAVGSPAQSAEALRELVEQSTSIFPRCDDRPLELRGHLAVATWHLLLGDHSAARDLALAVVRECRTEAAEGVLAPALAVLARAELALGLHERAAGSAEEGLRFAEESGQSGAAAQLTGVLDHLAAMRGGLTSGDSTKDTADTASARTVTAAGRASFTEQSHALALLDLGHGRHDAALQRLHAIPCADGFDMLRLAPQLAEAVARAQHTDQDTAWWRQQWSRARDVVAAHAEWARRSGLHWAVAVALRNEALLAERAPNDTDEGVTDAGALFARAVELHRHDDRHPFERARTELNYGEWLRRKRRTTEARTHLRAASMIFESLGARPWAERARAELRASGEGVARSGAAGPELAARLTPQEQRIVTLAADGLSNRDIGERLFLSPRTVGYHLYKAYPKLGVSSRRELARLGLAG</sequence>
<organism evidence="4 5">
    <name type="scientific">Saccharomonospora xinjiangensis XJ-54</name>
    <dbReference type="NCBI Taxonomy" id="882086"/>
    <lineage>
        <taxon>Bacteria</taxon>
        <taxon>Bacillati</taxon>
        <taxon>Actinomycetota</taxon>
        <taxon>Actinomycetes</taxon>
        <taxon>Pseudonocardiales</taxon>
        <taxon>Pseudonocardiaceae</taxon>
        <taxon>Saccharomonospora</taxon>
    </lineage>
</organism>
<dbReference type="InterPro" id="IPR016032">
    <property type="entry name" value="Sig_transdc_resp-reg_C-effctor"/>
</dbReference>
<dbReference type="Gene3D" id="1.10.10.10">
    <property type="entry name" value="Winged helix-like DNA-binding domain superfamily/Winged helix DNA-binding domain"/>
    <property type="match status" value="1"/>
</dbReference>
<dbReference type="OrthoDB" id="3656034at2"/>
<dbReference type="SUPFAM" id="SSF46894">
    <property type="entry name" value="C-terminal effector domain of the bipartite response regulators"/>
    <property type="match status" value="1"/>
</dbReference>
<feature type="domain" description="HTH luxR-type" evidence="3">
    <location>
        <begin position="881"/>
        <end position="945"/>
    </location>
</feature>
<dbReference type="Gene3D" id="3.40.50.300">
    <property type="entry name" value="P-loop containing nucleotide triphosphate hydrolases"/>
    <property type="match status" value="1"/>
</dbReference>
<dbReference type="PANTHER" id="PTHR16305:SF35">
    <property type="entry name" value="TRANSCRIPTIONAL ACTIVATOR DOMAIN"/>
    <property type="match status" value="1"/>
</dbReference>
<dbReference type="PANTHER" id="PTHR16305">
    <property type="entry name" value="TESTICULAR SOLUBLE ADENYLYL CYCLASE"/>
    <property type="match status" value="1"/>
</dbReference>
<reference evidence="4 5" key="1">
    <citation type="submission" date="2012-01" db="EMBL/GenBank/DDBJ databases">
        <title>Improved High-Quality Draft sequence of Saccharomonospora xinjiangensis XJ-54.</title>
        <authorList>
            <consortium name="US DOE Joint Genome Institute"/>
            <person name="Lucas S."/>
            <person name="Han J."/>
            <person name="Lapidus A."/>
            <person name="Cheng J.-F."/>
            <person name="Goodwin L."/>
            <person name="Pitluck S."/>
            <person name="Peters L."/>
            <person name="Mikhailova N."/>
            <person name="Teshima H."/>
            <person name="Detter J.C."/>
            <person name="Han C."/>
            <person name="Tapia R."/>
            <person name="Land M."/>
            <person name="Hauser L."/>
            <person name="Kyrpides N."/>
            <person name="Ivanova N."/>
            <person name="Pagani I."/>
            <person name="Brambilla E.-M."/>
            <person name="Klenk H.-P."/>
            <person name="Woyke T."/>
        </authorList>
    </citation>
    <scope>NUCLEOTIDE SEQUENCE [LARGE SCALE GENOMIC DNA]</scope>
    <source>
        <strain evidence="4 5">XJ-54</strain>
    </source>
</reference>
<dbReference type="PROSITE" id="PS50043">
    <property type="entry name" value="HTH_LUXR_2"/>
    <property type="match status" value="1"/>
</dbReference>
<evidence type="ECO:0000259" key="3">
    <source>
        <dbReference type="PROSITE" id="PS50043"/>
    </source>
</evidence>
<evidence type="ECO:0000256" key="2">
    <source>
        <dbReference type="ARBA" id="ARBA00022840"/>
    </source>
</evidence>
<dbReference type="EMBL" id="JH636049">
    <property type="protein sequence ID" value="EID54539.1"/>
    <property type="molecule type" value="Genomic_DNA"/>
</dbReference>
<dbReference type="eggNOG" id="COG2909">
    <property type="taxonomic scope" value="Bacteria"/>
</dbReference>
<dbReference type="GO" id="GO:0005737">
    <property type="term" value="C:cytoplasm"/>
    <property type="evidence" value="ECO:0007669"/>
    <property type="project" value="TreeGrafter"/>
</dbReference>
<dbReference type="GO" id="GO:0004016">
    <property type="term" value="F:adenylate cyclase activity"/>
    <property type="evidence" value="ECO:0007669"/>
    <property type="project" value="TreeGrafter"/>
</dbReference>
<evidence type="ECO:0000256" key="1">
    <source>
        <dbReference type="ARBA" id="ARBA00022741"/>
    </source>
</evidence>
<dbReference type="AlphaFoldDB" id="I0V336"/>
<dbReference type="SMART" id="SM00421">
    <property type="entry name" value="HTH_LUXR"/>
    <property type="match status" value="1"/>
</dbReference>
<dbReference type="InterPro" id="IPR036388">
    <property type="entry name" value="WH-like_DNA-bd_sf"/>
</dbReference>
<evidence type="ECO:0000313" key="5">
    <source>
        <dbReference type="Proteomes" id="UP000004691"/>
    </source>
</evidence>
<gene>
    <name evidence="4" type="ORF">SacxiDRAFT_2309</name>
</gene>
<dbReference type="GO" id="GO:0005524">
    <property type="term" value="F:ATP binding"/>
    <property type="evidence" value="ECO:0007669"/>
    <property type="project" value="UniProtKB-KW"/>
</dbReference>
<dbReference type="HOGENOM" id="CLU_006850_4_1_11"/>
<protein>
    <submittedName>
        <fullName evidence="4">Transcriptional regulator, luxR family</fullName>
    </submittedName>
</protein>
<name>I0V336_9PSEU</name>
<dbReference type="InterPro" id="IPR027417">
    <property type="entry name" value="P-loop_NTPase"/>
</dbReference>
<dbReference type="Proteomes" id="UP000004691">
    <property type="component" value="Unassembled WGS sequence"/>
</dbReference>
<dbReference type="PRINTS" id="PR00038">
    <property type="entry name" value="HTHLUXR"/>
</dbReference>
<dbReference type="RefSeq" id="WP_006238687.1">
    <property type="nucleotide sequence ID" value="NZ_JH636049.1"/>
</dbReference>
<keyword evidence="1" id="KW-0547">Nucleotide-binding</keyword>